<gene>
    <name evidence="2" type="ORF">MNBD_GAMMA09-3191</name>
</gene>
<proteinExistence type="predicted"/>
<evidence type="ECO:0008006" key="3">
    <source>
        <dbReference type="Google" id="ProtNLM"/>
    </source>
</evidence>
<name>A0A3B0XUY9_9ZZZZ</name>
<accession>A0A3B0XUY9</accession>
<dbReference type="EMBL" id="UOFI01000132">
    <property type="protein sequence ID" value="VAW68560.1"/>
    <property type="molecule type" value="Genomic_DNA"/>
</dbReference>
<evidence type="ECO:0000313" key="2">
    <source>
        <dbReference type="EMBL" id="VAW68560.1"/>
    </source>
</evidence>
<organism evidence="2">
    <name type="scientific">hydrothermal vent metagenome</name>
    <dbReference type="NCBI Taxonomy" id="652676"/>
    <lineage>
        <taxon>unclassified sequences</taxon>
        <taxon>metagenomes</taxon>
        <taxon>ecological metagenomes</taxon>
    </lineage>
</organism>
<sequence>MKNSQVVNIVLLTLLFIAGGQDNEAQASSTEKQVPAHANMPGSQPINKTAEAITGKLLETFDASGYSYVKVATDKGEIWAAGPVTSGLSKGDSVSFSARMPMNDFHSKSLSRSFDLIYFVNRFTVNGEQLKASTAGQHGNKDAKAPALVLKSFDKAKDGQSISEILGERKKFAGKSVSIRAQVTKFTADIMGKNWIHIRDSSTEKDMTITTSDKAALNDIVLLQGTLVIDKDFGAGYFYDAIIEDAKVSIEK</sequence>
<dbReference type="AlphaFoldDB" id="A0A3B0XUY9"/>
<reference evidence="2" key="1">
    <citation type="submission" date="2018-06" db="EMBL/GenBank/DDBJ databases">
        <authorList>
            <person name="Zhirakovskaya E."/>
        </authorList>
    </citation>
    <scope>NUCLEOTIDE SEQUENCE</scope>
</reference>
<protein>
    <recommendedName>
        <fullName evidence="3">NrfJ</fullName>
    </recommendedName>
</protein>
<evidence type="ECO:0000256" key="1">
    <source>
        <dbReference type="SAM" id="MobiDB-lite"/>
    </source>
</evidence>
<feature type="region of interest" description="Disordered" evidence="1">
    <location>
        <begin position="26"/>
        <end position="46"/>
    </location>
</feature>